<sequence>MMNDRNQKLRISAVSYTNTKPFIYGLEHSGILNKVELSRDIPADCAQKLIDNQVDIGLIPVAALLRLSYYEIVADYCIGATGAVNSVFVFSDIPVEDIKTIRLDPQSRTSNNLARILMKKHWKIDPVVLNEGEADAQVLIGDRTFGRKDEFNYVYDLAEEWQKLTGLPFVFAVWAANKPIDEAIKAELNAALAYGIEHRPELLKTIEKRSDFDIDYYLMHSIDFVFDEKKHEALNLYLEYLKEIDHSLVPEFSI</sequence>
<dbReference type="InterPro" id="IPR030868">
    <property type="entry name" value="MqnA"/>
</dbReference>
<reference evidence="5" key="1">
    <citation type="submission" date="2012-02" db="EMBL/GenBank/DDBJ databases">
        <title>The complete genome of Solitalea canadensis DSM 3403.</title>
        <authorList>
            <consortium name="US DOE Joint Genome Institute (JGI-PGF)"/>
            <person name="Lucas S."/>
            <person name="Copeland A."/>
            <person name="Lapidus A."/>
            <person name="Glavina del Rio T."/>
            <person name="Dalin E."/>
            <person name="Tice H."/>
            <person name="Bruce D."/>
            <person name="Goodwin L."/>
            <person name="Pitluck S."/>
            <person name="Peters L."/>
            <person name="Ovchinnikova G."/>
            <person name="Lu M."/>
            <person name="Kyrpides N."/>
            <person name="Mavromatis K."/>
            <person name="Ivanova N."/>
            <person name="Brettin T."/>
            <person name="Detter J.C."/>
            <person name="Han C."/>
            <person name="Larimer F."/>
            <person name="Land M."/>
            <person name="Hauser L."/>
            <person name="Markowitz V."/>
            <person name="Cheng J.-F."/>
            <person name="Hugenholtz P."/>
            <person name="Woyke T."/>
            <person name="Wu D."/>
            <person name="Spring S."/>
            <person name="Schroeder M."/>
            <person name="Kopitz M."/>
            <person name="Brambilla E."/>
            <person name="Klenk H.-P."/>
            <person name="Eisen J.A."/>
        </authorList>
    </citation>
    <scope>NUCLEOTIDE SEQUENCE</scope>
    <source>
        <strain evidence="5">DSM 3403</strain>
    </source>
</reference>
<dbReference type="KEGG" id="scn:Solca_1861"/>
<comment type="function">
    <text evidence="4">Catalyzes the dehydration of chorismate into 3-[(1-carboxyvinyl)oxy]benzoate, a step in the biosynthesis of menaquinone (MK, vitamin K2).</text>
</comment>
<keyword evidence="2 4" id="KW-0474">Menaquinone biosynthesis</keyword>
<dbReference type="PANTHER" id="PTHR37690">
    <property type="entry name" value="CHORISMATE DEHYDRATASE"/>
    <property type="match status" value="1"/>
</dbReference>
<comment type="similarity">
    <text evidence="4">Belongs to the MqnA/MqnD family. MqnA subfamily.</text>
</comment>
<dbReference type="AlphaFoldDB" id="H8KQQ1"/>
<comment type="pathway">
    <text evidence="1 4">Quinol/quinone metabolism; menaquinone biosynthesis.</text>
</comment>
<dbReference type="HOGENOM" id="CLU_059898_0_0_10"/>
<protein>
    <recommendedName>
        <fullName evidence="4">Chorismate dehydratase</fullName>
        <ecNumber evidence="4">4.2.1.151</ecNumber>
    </recommendedName>
    <alternativeName>
        <fullName evidence="4">Menaquinone biosynthetic enzyme MqnA</fullName>
    </alternativeName>
</protein>
<evidence type="ECO:0000256" key="3">
    <source>
        <dbReference type="ARBA" id="ARBA00023239"/>
    </source>
</evidence>
<dbReference type="CDD" id="cd13634">
    <property type="entry name" value="PBP2_Sco4506"/>
    <property type="match status" value="1"/>
</dbReference>
<evidence type="ECO:0000256" key="2">
    <source>
        <dbReference type="ARBA" id="ARBA00022428"/>
    </source>
</evidence>
<gene>
    <name evidence="4" type="primary">mqnA</name>
    <name evidence="5" type="ordered locus">Solca_1861</name>
</gene>
<accession>H8KQQ1</accession>
<dbReference type="EC" id="4.2.1.151" evidence="4"/>
<dbReference type="GO" id="GO:0016836">
    <property type="term" value="F:hydro-lyase activity"/>
    <property type="evidence" value="ECO:0007669"/>
    <property type="project" value="UniProtKB-UniRule"/>
</dbReference>
<proteinExistence type="inferred from homology"/>
<keyword evidence="3 4" id="KW-0456">Lyase</keyword>
<dbReference type="Gene3D" id="3.40.190.10">
    <property type="entry name" value="Periplasmic binding protein-like II"/>
    <property type="match status" value="2"/>
</dbReference>
<dbReference type="STRING" id="929556.Solca_1861"/>
<dbReference type="HAMAP" id="MF_00995">
    <property type="entry name" value="MqnA"/>
    <property type="match status" value="1"/>
</dbReference>
<evidence type="ECO:0000256" key="4">
    <source>
        <dbReference type="HAMAP-Rule" id="MF_00995"/>
    </source>
</evidence>
<dbReference type="GO" id="GO:0009234">
    <property type="term" value="P:menaquinone biosynthetic process"/>
    <property type="evidence" value="ECO:0007669"/>
    <property type="project" value="UniProtKB-UniRule"/>
</dbReference>
<dbReference type="UniPathway" id="UPA00079"/>
<dbReference type="EMBL" id="CP003349">
    <property type="protein sequence ID" value="AFD06922.1"/>
    <property type="molecule type" value="Genomic_DNA"/>
</dbReference>
<dbReference type="Pfam" id="PF02621">
    <property type="entry name" value="VitK2_biosynth"/>
    <property type="match status" value="1"/>
</dbReference>
<evidence type="ECO:0000256" key="1">
    <source>
        <dbReference type="ARBA" id="ARBA00004863"/>
    </source>
</evidence>
<dbReference type="Proteomes" id="UP000007590">
    <property type="component" value="Chromosome"/>
</dbReference>
<dbReference type="RefSeq" id="WP_014680149.1">
    <property type="nucleotide sequence ID" value="NC_017770.1"/>
</dbReference>
<dbReference type="eggNOG" id="COG1427">
    <property type="taxonomic scope" value="Bacteria"/>
</dbReference>
<evidence type="ECO:0000313" key="5">
    <source>
        <dbReference type="EMBL" id="AFD06922.1"/>
    </source>
</evidence>
<organism evidence="5 6">
    <name type="scientific">Solitalea canadensis (strain ATCC 29591 / DSM 3403 / JCM 21819 / LMG 8368 / NBRC 15130 / NCIMB 12057 / USAM 9D)</name>
    <name type="common">Flexibacter canadensis</name>
    <dbReference type="NCBI Taxonomy" id="929556"/>
    <lineage>
        <taxon>Bacteria</taxon>
        <taxon>Pseudomonadati</taxon>
        <taxon>Bacteroidota</taxon>
        <taxon>Sphingobacteriia</taxon>
        <taxon>Sphingobacteriales</taxon>
        <taxon>Sphingobacteriaceae</taxon>
        <taxon>Solitalea</taxon>
    </lineage>
</organism>
<dbReference type="InterPro" id="IPR003773">
    <property type="entry name" value="Menaquinone_biosynth"/>
</dbReference>
<comment type="catalytic activity">
    <reaction evidence="4">
        <text>chorismate = 3-[(1-carboxyvinyl)-oxy]benzoate + H2O</text>
        <dbReference type="Rhea" id="RHEA:40051"/>
        <dbReference type="ChEBI" id="CHEBI:15377"/>
        <dbReference type="ChEBI" id="CHEBI:29748"/>
        <dbReference type="ChEBI" id="CHEBI:76981"/>
        <dbReference type="EC" id="4.2.1.151"/>
    </reaction>
</comment>
<keyword evidence="6" id="KW-1185">Reference proteome</keyword>
<name>H8KQQ1_SOLCM</name>
<evidence type="ECO:0000313" key="6">
    <source>
        <dbReference type="Proteomes" id="UP000007590"/>
    </source>
</evidence>
<dbReference type="SUPFAM" id="SSF53850">
    <property type="entry name" value="Periplasmic binding protein-like II"/>
    <property type="match status" value="1"/>
</dbReference>
<dbReference type="PANTHER" id="PTHR37690:SF1">
    <property type="entry name" value="CHORISMATE DEHYDRATASE"/>
    <property type="match status" value="1"/>
</dbReference>